<dbReference type="SUPFAM" id="SSF48452">
    <property type="entry name" value="TPR-like"/>
    <property type="match status" value="2"/>
</dbReference>
<sequence>MIDGFKKENLINMTNISTMKTKLLLVVLALVAISVPTSAQEDCNVTLSIFSESAKVKNYDAALPIYKKLIEKCPATSMATYQYGEQMFKHYIKNSDGSQATEYAKDLIKNYELRLEHFPAKTKKGDYLSKIAQVEFDNNIGTKEEEFNHFAKAWKEDKENFNSPKALYTYFSLMVDLYDAGKKELQEVFDLYDGISEKIENEEGKLAKQLSMLSEKEEAGTTLTSKEKRTLKNSEIYLNNYDQVSGGINGKLGQRADCENLIPLYEKDFENKKTDVEWLRRAAGRLNSKDCEDPLFFKLVQALHNVEPSAESALYLGVLANRDGKRSTALDYYNQAADLQTDESKKADIYGRMAGIYKKQGSYGKARTYYQKQLAIKPSKGEAYLQIANMYALSANNCGNTVFEKRSVYWLAADYAARAARVKPSLKSTANQSIANYRAKAPSKADIFQENMAGKTINIGCWIGEKIRVPNL</sequence>
<accession>A0ABN1MH87</accession>
<feature type="signal peptide" evidence="2">
    <location>
        <begin position="1"/>
        <end position="39"/>
    </location>
</feature>
<gene>
    <name evidence="3" type="ORF">GCM10009117_16840</name>
</gene>
<name>A0ABN1MH87_9FLAO</name>
<evidence type="ECO:0000256" key="1">
    <source>
        <dbReference type="PROSITE-ProRule" id="PRU00339"/>
    </source>
</evidence>
<evidence type="ECO:0000313" key="4">
    <source>
        <dbReference type="Proteomes" id="UP001500507"/>
    </source>
</evidence>
<feature type="chain" id="PRO_5047321741" description="Tetratricopeptide repeat protein" evidence="2">
    <location>
        <begin position="40"/>
        <end position="472"/>
    </location>
</feature>
<keyword evidence="2" id="KW-0732">Signal</keyword>
<reference evidence="3 4" key="1">
    <citation type="journal article" date="2019" name="Int. J. Syst. Evol. Microbiol.">
        <title>The Global Catalogue of Microorganisms (GCM) 10K type strain sequencing project: providing services to taxonomists for standard genome sequencing and annotation.</title>
        <authorList>
            <consortium name="The Broad Institute Genomics Platform"/>
            <consortium name="The Broad Institute Genome Sequencing Center for Infectious Disease"/>
            <person name="Wu L."/>
            <person name="Ma J."/>
        </authorList>
    </citation>
    <scope>NUCLEOTIDE SEQUENCE [LARGE SCALE GENOMIC DNA]</scope>
    <source>
        <strain evidence="3 4">JCM 16082</strain>
    </source>
</reference>
<dbReference type="InterPro" id="IPR019734">
    <property type="entry name" value="TPR_rpt"/>
</dbReference>
<dbReference type="InterPro" id="IPR011990">
    <property type="entry name" value="TPR-like_helical_dom_sf"/>
</dbReference>
<comment type="caution">
    <text evidence="3">The sequence shown here is derived from an EMBL/GenBank/DDBJ whole genome shotgun (WGS) entry which is preliminary data.</text>
</comment>
<evidence type="ECO:0000256" key="2">
    <source>
        <dbReference type="SAM" id="SignalP"/>
    </source>
</evidence>
<dbReference type="Gene3D" id="1.25.40.10">
    <property type="entry name" value="Tetratricopeptide repeat domain"/>
    <property type="match status" value="1"/>
</dbReference>
<feature type="repeat" description="TPR" evidence="1">
    <location>
        <begin position="310"/>
        <end position="343"/>
    </location>
</feature>
<proteinExistence type="predicted"/>
<feature type="repeat" description="TPR" evidence="1">
    <location>
        <begin position="347"/>
        <end position="380"/>
    </location>
</feature>
<dbReference type="Proteomes" id="UP001500507">
    <property type="component" value="Unassembled WGS sequence"/>
</dbReference>
<protein>
    <recommendedName>
        <fullName evidence="5">Tetratricopeptide repeat protein</fullName>
    </recommendedName>
</protein>
<dbReference type="PROSITE" id="PS50005">
    <property type="entry name" value="TPR"/>
    <property type="match status" value="2"/>
</dbReference>
<dbReference type="EMBL" id="BAAAFG010000015">
    <property type="protein sequence ID" value="GAA0872537.1"/>
    <property type="molecule type" value="Genomic_DNA"/>
</dbReference>
<evidence type="ECO:0000313" key="3">
    <source>
        <dbReference type="EMBL" id="GAA0872537.1"/>
    </source>
</evidence>
<keyword evidence="1" id="KW-0802">TPR repeat</keyword>
<organism evidence="3 4">
    <name type="scientific">Gangjinia marincola</name>
    <dbReference type="NCBI Taxonomy" id="578463"/>
    <lineage>
        <taxon>Bacteria</taxon>
        <taxon>Pseudomonadati</taxon>
        <taxon>Bacteroidota</taxon>
        <taxon>Flavobacteriia</taxon>
        <taxon>Flavobacteriales</taxon>
        <taxon>Flavobacteriaceae</taxon>
        <taxon>Gangjinia</taxon>
    </lineage>
</organism>
<dbReference type="SMART" id="SM00028">
    <property type="entry name" value="TPR"/>
    <property type="match status" value="2"/>
</dbReference>
<evidence type="ECO:0008006" key="5">
    <source>
        <dbReference type="Google" id="ProtNLM"/>
    </source>
</evidence>
<keyword evidence="4" id="KW-1185">Reference proteome</keyword>